<dbReference type="InterPro" id="IPR029045">
    <property type="entry name" value="ClpP/crotonase-like_dom_sf"/>
</dbReference>
<evidence type="ECO:0000256" key="2">
    <source>
        <dbReference type="ARBA" id="ARBA00022803"/>
    </source>
</evidence>
<dbReference type="SUPFAM" id="SSF52096">
    <property type="entry name" value="ClpP/crotonase"/>
    <property type="match status" value="1"/>
</dbReference>
<evidence type="ECO:0000259" key="4">
    <source>
        <dbReference type="SMART" id="SM00245"/>
    </source>
</evidence>
<dbReference type="InterPro" id="IPR013105">
    <property type="entry name" value="TPR_2"/>
</dbReference>
<dbReference type="Pfam" id="PF07719">
    <property type="entry name" value="TPR_2"/>
    <property type="match status" value="1"/>
</dbReference>
<evidence type="ECO:0000256" key="1">
    <source>
        <dbReference type="ARBA" id="ARBA00022737"/>
    </source>
</evidence>
<dbReference type="PROSITE" id="PS50293">
    <property type="entry name" value="TPR_REGION"/>
    <property type="match status" value="1"/>
</dbReference>
<evidence type="ECO:0000313" key="6">
    <source>
        <dbReference type="Proteomes" id="UP000273898"/>
    </source>
</evidence>
<dbReference type="AlphaFoldDB" id="A0A497YDD4"/>
<feature type="repeat" description="TPR" evidence="3">
    <location>
        <begin position="358"/>
        <end position="391"/>
    </location>
</feature>
<dbReference type="EMBL" id="RCCK01000010">
    <property type="protein sequence ID" value="RLJ80477.1"/>
    <property type="molecule type" value="Genomic_DNA"/>
</dbReference>
<evidence type="ECO:0000313" key="5">
    <source>
        <dbReference type="EMBL" id="RLJ80477.1"/>
    </source>
</evidence>
<dbReference type="SUPFAM" id="SSF48452">
    <property type="entry name" value="TPR-like"/>
    <property type="match status" value="1"/>
</dbReference>
<dbReference type="GO" id="GO:0008236">
    <property type="term" value="F:serine-type peptidase activity"/>
    <property type="evidence" value="ECO:0007669"/>
    <property type="project" value="InterPro"/>
</dbReference>
<proteinExistence type="predicted"/>
<dbReference type="Proteomes" id="UP000273898">
    <property type="component" value="Unassembled WGS sequence"/>
</dbReference>
<gene>
    <name evidence="5" type="ORF">BCL90_1255</name>
</gene>
<accession>A0A497YDD4</accession>
<dbReference type="Gene3D" id="3.30.750.44">
    <property type="match status" value="1"/>
</dbReference>
<name>A0A497YDD4_9SPHI</name>
<dbReference type="InterPro" id="IPR019734">
    <property type="entry name" value="TPR_rpt"/>
</dbReference>
<dbReference type="RefSeq" id="WP_166792183.1">
    <property type="nucleotide sequence ID" value="NZ_RCCK01000010.1"/>
</dbReference>
<reference evidence="5 6" key="1">
    <citation type="submission" date="2018-10" db="EMBL/GenBank/DDBJ databases">
        <title>Genomic Encyclopedia of Archaeal and Bacterial Type Strains, Phase II (KMG-II): from individual species to whole genera.</title>
        <authorList>
            <person name="Goeker M."/>
        </authorList>
    </citation>
    <scope>NUCLEOTIDE SEQUENCE [LARGE SCALE GENOMIC DNA]</scope>
    <source>
        <strain evidence="5 6">DSM 19624</strain>
    </source>
</reference>
<dbReference type="SMART" id="SM00245">
    <property type="entry name" value="TSPc"/>
    <property type="match status" value="1"/>
</dbReference>
<dbReference type="CDD" id="cd07563">
    <property type="entry name" value="Peptidase_S41_IRBP"/>
    <property type="match status" value="1"/>
</dbReference>
<protein>
    <submittedName>
        <fullName evidence="5">Tetratricopeptide repeat protein</fullName>
    </submittedName>
</protein>
<organism evidence="5 6">
    <name type="scientific">Pedobacter alluvionis</name>
    <dbReference type="NCBI Taxonomy" id="475253"/>
    <lineage>
        <taxon>Bacteria</taxon>
        <taxon>Pseudomonadati</taxon>
        <taxon>Bacteroidota</taxon>
        <taxon>Sphingobacteriia</taxon>
        <taxon>Sphingobacteriales</taxon>
        <taxon>Sphingobacteriaceae</taxon>
        <taxon>Pedobacter</taxon>
    </lineage>
</organism>
<dbReference type="PANTHER" id="PTHR11261:SF3">
    <property type="entry name" value="RETINOL-BINDING PROTEIN 3"/>
    <property type="match status" value="1"/>
</dbReference>
<dbReference type="Gene3D" id="1.25.40.10">
    <property type="entry name" value="Tetratricopeptide repeat domain"/>
    <property type="match status" value="1"/>
</dbReference>
<dbReference type="SMART" id="SM00028">
    <property type="entry name" value="TPR"/>
    <property type="match status" value="2"/>
</dbReference>
<dbReference type="GO" id="GO:0006508">
    <property type="term" value="P:proteolysis"/>
    <property type="evidence" value="ECO:0007669"/>
    <property type="project" value="InterPro"/>
</dbReference>
<dbReference type="PANTHER" id="PTHR11261">
    <property type="entry name" value="INTERPHOTORECEPTOR RETINOID-BINDING PROTEIN"/>
    <property type="match status" value="1"/>
</dbReference>
<dbReference type="Pfam" id="PF11918">
    <property type="entry name" value="Peptidase_S41_N"/>
    <property type="match status" value="1"/>
</dbReference>
<dbReference type="InterPro" id="IPR005151">
    <property type="entry name" value="Tail-specific_protease"/>
</dbReference>
<dbReference type="Gene3D" id="3.90.226.10">
    <property type="entry name" value="2-enoyl-CoA Hydratase, Chain A, domain 1"/>
    <property type="match status" value="1"/>
</dbReference>
<keyword evidence="1" id="KW-0677">Repeat</keyword>
<dbReference type="Pfam" id="PF03572">
    <property type="entry name" value="Peptidase_S41"/>
    <property type="match status" value="1"/>
</dbReference>
<dbReference type="InterPro" id="IPR011990">
    <property type="entry name" value="TPR-like_helical_dom_sf"/>
</dbReference>
<keyword evidence="2 3" id="KW-0802">TPR repeat</keyword>
<evidence type="ECO:0000256" key="3">
    <source>
        <dbReference type="PROSITE-ProRule" id="PRU00339"/>
    </source>
</evidence>
<comment type="caution">
    <text evidence="5">The sequence shown here is derived from an EMBL/GenBank/DDBJ whole genome shotgun (WGS) entry which is preliminary data.</text>
</comment>
<feature type="domain" description="Tail specific protease" evidence="4">
    <location>
        <begin position="105"/>
        <end position="302"/>
    </location>
</feature>
<sequence>MLVVNSQAVIAQDKKNELQAKEKNTVITSIKTHLQESYIDADLAKKMVIELDKNSKNYDKITDPDVFSKTLTEDLQRISKDLHLKVRFEPEHILQERRVVSEEMKIEAGKKMAMQMAEINYGFTEAKILEGNIGYLNLRMFADIKYAEETATATMNFLSNTNAIIIDLRTNGGGVPDMMQLLSSYFFDETPVLLSDFYERKTNTKTQLYSLVKVAGKRSTSKPIYILTSKKTFSAAEAFAYTLKHLGKATVVGEVTGGGANRTKRINLNDEFTISMPYIQAIHPVTKTNWEGKGVHPDIKTNEKTALVNAYVDAINKTAKSNKNILLNKIGYAFLKEKSVDNAIIVFEENARLFPDNANTWDSLGEAYFINRDKENALKSYKKALALDPNSESAKAMIQKLEIIK</sequence>
<dbReference type="PROSITE" id="PS50005">
    <property type="entry name" value="TPR"/>
    <property type="match status" value="1"/>
</dbReference>